<protein>
    <submittedName>
        <fullName evidence="2">Uncharacterized protein</fullName>
    </submittedName>
</protein>
<sequence length="620" mass="70043">MRSLIGLFFLLAQTHALPGLLQSQNSTVPAPFPHLLASRDDEPWDSADLSWITKLAAIGDSYSAGIGAGDRLGNIFQFTDNQSDYACSRYDHAYPYLINQDERLGDPSKRNFQFKSCSGAVTKDVLETQIPALDNDQQVILLSIGGNDLELSNILNQCIFQWASITKTQAIVLKIEEIKQWLTGQKFKWAELVDADVLSRGCDGQLDLAQTFIDSSEFSSNIDKVLEAAKGKLAQDGMIYYTGYAKFFDEELSPECDNVSWAVWYFRLYNGWQDKAMLTRDHRKRMNDLVDAVNAKLEEATNRAGPNVRFVNYDQYFGEFKGRYCVPGVDEAASDSNTRTGLMFYEHKTSDPFGTNPWKRDLHDQEILGTFGGYQNALAQITLLLDPEAELVHEDRVEIPDEAPTGAEDIPLIYPDSVQEDREGLIDEVAEDAAVPGFLPDGYGRVFHPQILGHEIIANLVLYHMTNDNAKRNSKPEAPETLSLQACPLIPAPAPVTPLELGNQECKPAFDGHDDVHEDNLNYWARWLCQDQEATLYNMGPGSKEVFWRPEQSGVVMNFRIRWNEGCKTTQKDQSPRFPLHPREDVTCQKMFWENWRNCNNGGVGGWRDAGCLRYEFWAE</sequence>
<organism evidence="2 3">
    <name type="scientific">Aspergillus calidoustus</name>
    <dbReference type="NCBI Taxonomy" id="454130"/>
    <lineage>
        <taxon>Eukaryota</taxon>
        <taxon>Fungi</taxon>
        <taxon>Dikarya</taxon>
        <taxon>Ascomycota</taxon>
        <taxon>Pezizomycotina</taxon>
        <taxon>Eurotiomycetes</taxon>
        <taxon>Eurotiomycetidae</taxon>
        <taxon>Eurotiales</taxon>
        <taxon>Aspergillaceae</taxon>
        <taxon>Aspergillus</taxon>
        <taxon>Aspergillus subgen. Nidulantes</taxon>
    </lineage>
</organism>
<dbReference type="InterPro" id="IPR037460">
    <property type="entry name" value="SEST-like"/>
</dbReference>
<dbReference type="AlphaFoldDB" id="A0A0U5FWC4"/>
<gene>
    <name evidence="2" type="ORF">ASPCAL05059</name>
</gene>
<feature type="chain" id="PRO_5006857356" evidence="1">
    <location>
        <begin position="17"/>
        <end position="620"/>
    </location>
</feature>
<dbReference type="CDD" id="cd01823">
    <property type="entry name" value="SEST_like"/>
    <property type="match status" value="1"/>
</dbReference>
<dbReference type="GO" id="GO:0006629">
    <property type="term" value="P:lipid metabolic process"/>
    <property type="evidence" value="ECO:0007669"/>
    <property type="project" value="TreeGrafter"/>
</dbReference>
<dbReference type="InterPro" id="IPR036514">
    <property type="entry name" value="SGNH_hydro_sf"/>
</dbReference>
<dbReference type="GO" id="GO:0016788">
    <property type="term" value="F:hydrolase activity, acting on ester bonds"/>
    <property type="evidence" value="ECO:0007669"/>
    <property type="project" value="InterPro"/>
</dbReference>
<evidence type="ECO:0000256" key="1">
    <source>
        <dbReference type="SAM" id="SignalP"/>
    </source>
</evidence>
<evidence type="ECO:0000313" key="2">
    <source>
        <dbReference type="EMBL" id="CEL03922.1"/>
    </source>
</evidence>
<feature type="signal peptide" evidence="1">
    <location>
        <begin position="1"/>
        <end position="16"/>
    </location>
</feature>
<dbReference type="EMBL" id="CDMC01000004">
    <property type="protein sequence ID" value="CEL03922.1"/>
    <property type="molecule type" value="Genomic_DNA"/>
</dbReference>
<dbReference type="PANTHER" id="PTHR37981">
    <property type="entry name" value="LIPASE 2"/>
    <property type="match status" value="1"/>
</dbReference>
<dbReference type="OMA" id="STWIYKS"/>
<keyword evidence="1" id="KW-0732">Signal</keyword>
<dbReference type="OrthoDB" id="1896086at2759"/>
<dbReference type="SUPFAM" id="SSF52266">
    <property type="entry name" value="SGNH hydrolase"/>
    <property type="match status" value="1"/>
</dbReference>
<dbReference type="PANTHER" id="PTHR37981:SF1">
    <property type="entry name" value="SGNH HYDROLASE-TYPE ESTERASE DOMAIN-CONTAINING PROTEIN"/>
    <property type="match status" value="1"/>
</dbReference>
<keyword evidence="3" id="KW-1185">Reference proteome</keyword>
<dbReference type="Proteomes" id="UP000054771">
    <property type="component" value="Unassembled WGS sequence"/>
</dbReference>
<dbReference type="Gene3D" id="3.40.50.1110">
    <property type="entry name" value="SGNH hydrolase"/>
    <property type="match status" value="1"/>
</dbReference>
<accession>A0A0U5FWC4</accession>
<proteinExistence type="predicted"/>
<evidence type="ECO:0000313" key="3">
    <source>
        <dbReference type="Proteomes" id="UP000054771"/>
    </source>
</evidence>
<name>A0A0U5FWC4_ASPCI</name>
<reference evidence="3" key="1">
    <citation type="journal article" date="2016" name="Genome Announc.">
        <title>Draft genome sequences of fungus Aspergillus calidoustus.</title>
        <authorList>
            <person name="Horn F."/>
            <person name="Linde J."/>
            <person name="Mattern D.J."/>
            <person name="Walther G."/>
            <person name="Guthke R."/>
            <person name="Scherlach K."/>
            <person name="Martin K."/>
            <person name="Brakhage A.A."/>
            <person name="Petzke L."/>
            <person name="Valiante V."/>
        </authorList>
    </citation>
    <scope>NUCLEOTIDE SEQUENCE [LARGE SCALE GENOMIC DNA]</scope>
    <source>
        <strain evidence="3">SF006504</strain>
    </source>
</reference>